<organism evidence="2 3">
    <name type="scientific">Vitis vinifera</name>
    <name type="common">Grape</name>
    <dbReference type="NCBI Taxonomy" id="29760"/>
    <lineage>
        <taxon>Eukaryota</taxon>
        <taxon>Viridiplantae</taxon>
        <taxon>Streptophyta</taxon>
        <taxon>Embryophyta</taxon>
        <taxon>Tracheophyta</taxon>
        <taxon>Spermatophyta</taxon>
        <taxon>Magnoliopsida</taxon>
        <taxon>eudicotyledons</taxon>
        <taxon>Gunneridae</taxon>
        <taxon>Pentapetalae</taxon>
        <taxon>rosids</taxon>
        <taxon>Vitales</taxon>
        <taxon>Vitaceae</taxon>
        <taxon>Viteae</taxon>
        <taxon>Vitis</taxon>
    </lineage>
</organism>
<protein>
    <submittedName>
        <fullName evidence="2">Uncharacterized protein</fullName>
    </submittedName>
</protein>
<dbReference type="Proteomes" id="UP000288805">
    <property type="component" value="Unassembled WGS sequence"/>
</dbReference>
<sequence>MPTGTGIGDRAYEGGFTSNETHGREWGYGHEDKMDDIQEELKEKEEELDDLEALNQALVVKERKSNDELQEARKELISYFKGRSGRAFIAVSKWEIWTLNHFRKQ</sequence>
<reference evidence="2 3" key="1">
    <citation type="journal article" date="2018" name="PLoS Genet.">
        <title>Population sequencing reveals clonal diversity and ancestral inbreeding in the grapevine cultivar Chardonnay.</title>
        <authorList>
            <person name="Roach M.J."/>
            <person name="Johnson D.L."/>
            <person name="Bohlmann J."/>
            <person name="van Vuuren H.J."/>
            <person name="Jones S.J."/>
            <person name="Pretorius I.S."/>
            <person name="Schmidt S.A."/>
            <person name="Borneman A.R."/>
        </authorList>
    </citation>
    <scope>NUCLEOTIDE SEQUENCE [LARGE SCALE GENOMIC DNA]</scope>
    <source>
        <strain evidence="3">cv. Chardonnay</strain>
        <tissue evidence="2">Leaf</tissue>
    </source>
</reference>
<gene>
    <name evidence="2" type="ORF">CK203_007403</name>
</gene>
<name>A0A438G1S2_VITVI</name>
<dbReference type="EMBL" id="QGNW01000684">
    <property type="protein sequence ID" value="RVW66153.1"/>
    <property type="molecule type" value="Genomic_DNA"/>
</dbReference>
<evidence type="ECO:0000313" key="2">
    <source>
        <dbReference type="EMBL" id="RVW66153.1"/>
    </source>
</evidence>
<feature type="region of interest" description="Disordered" evidence="1">
    <location>
        <begin position="1"/>
        <end position="29"/>
    </location>
</feature>
<dbReference type="PANTHER" id="PTHR21596:SF23">
    <property type="entry name" value="FACTOR OF DNA METHYLATION 4"/>
    <property type="match status" value="1"/>
</dbReference>
<evidence type="ECO:0000256" key="1">
    <source>
        <dbReference type="SAM" id="MobiDB-lite"/>
    </source>
</evidence>
<accession>A0A438G1S2</accession>
<evidence type="ECO:0000313" key="3">
    <source>
        <dbReference type="Proteomes" id="UP000288805"/>
    </source>
</evidence>
<dbReference type="AlphaFoldDB" id="A0A438G1S2"/>
<proteinExistence type="predicted"/>
<dbReference type="PANTHER" id="PTHR21596">
    <property type="entry name" value="RIBONUCLEASE P SUBUNIT P38"/>
    <property type="match status" value="1"/>
</dbReference>
<comment type="caution">
    <text evidence="2">The sequence shown here is derived from an EMBL/GenBank/DDBJ whole genome shotgun (WGS) entry which is preliminary data.</text>
</comment>
<dbReference type="GO" id="GO:0080188">
    <property type="term" value="P:gene silencing by siRNA-directed DNA methylation"/>
    <property type="evidence" value="ECO:0007669"/>
    <property type="project" value="InterPro"/>
</dbReference>
<dbReference type="InterPro" id="IPR045177">
    <property type="entry name" value="FDM1-5/IDN2"/>
</dbReference>